<evidence type="ECO:0000313" key="3">
    <source>
        <dbReference type="Proteomes" id="UP000824469"/>
    </source>
</evidence>
<reference evidence="2 3" key="1">
    <citation type="journal article" date="2021" name="Nat. Plants">
        <title>The Taxus genome provides insights into paclitaxel biosynthesis.</title>
        <authorList>
            <person name="Xiong X."/>
            <person name="Gou J."/>
            <person name="Liao Q."/>
            <person name="Li Y."/>
            <person name="Zhou Q."/>
            <person name="Bi G."/>
            <person name="Li C."/>
            <person name="Du R."/>
            <person name="Wang X."/>
            <person name="Sun T."/>
            <person name="Guo L."/>
            <person name="Liang H."/>
            <person name="Lu P."/>
            <person name="Wu Y."/>
            <person name="Zhang Z."/>
            <person name="Ro D.K."/>
            <person name="Shang Y."/>
            <person name="Huang S."/>
            <person name="Yan J."/>
        </authorList>
    </citation>
    <scope>NUCLEOTIDE SEQUENCE [LARGE SCALE GENOMIC DNA]</scope>
    <source>
        <strain evidence="2">Ta-2019</strain>
    </source>
</reference>
<protein>
    <submittedName>
        <fullName evidence="2">Uncharacterized protein</fullName>
    </submittedName>
</protein>
<feature type="compositionally biased region" description="Polar residues" evidence="1">
    <location>
        <begin position="1"/>
        <end position="11"/>
    </location>
</feature>
<gene>
    <name evidence="2" type="ORF">KI387_027014</name>
</gene>
<dbReference type="Proteomes" id="UP000824469">
    <property type="component" value="Unassembled WGS sequence"/>
</dbReference>
<keyword evidence="3" id="KW-1185">Reference proteome</keyword>
<dbReference type="EMBL" id="JAHRHJ020000006">
    <property type="protein sequence ID" value="KAH9311979.1"/>
    <property type="molecule type" value="Genomic_DNA"/>
</dbReference>
<proteinExistence type="predicted"/>
<comment type="caution">
    <text evidence="2">The sequence shown here is derived from an EMBL/GenBank/DDBJ whole genome shotgun (WGS) entry which is preliminary data.</text>
</comment>
<name>A0AA38FWW1_TAXCH</name>
<sequence>DVPTTQATGNNPPFEDIDPPTDTRHSSPCLNPTLAELETTDTQRDDHRVDMFSSILKKLQCAFKDLKSWEAFTESTKCTISKDFSELITLAEQLADDSGSPRARTTVSELKNLL</sequence>
<feature type="region of interest" description="Disordered" evidence="1">
    <location>
        <begin position="1"/>
        <end position="31"/>
    </location>
</feature>
<evidence type="ECO:0000313" key="2">
    <source>
        <dbReference type="EMBL" id="KAH9311979.1"/>
    </source>
</evidence>
<feature type="non-terminal residue" evidence="2">
    <location>
        <position position="1"/>
    </location>
</feature>
<dbReference type="AlphaFoldDB" id="A0AA38FWW1"/>
<organism evidence="2 3">
    <name type="scientific">Taxus chinensis</name>
    <name type="common">Chinese yew</name>
    <name type="synonym">Taxus wallichiana var. chinensis</name>
    <dbReference type="NCBI Taxonomy" id="29808"/>
    <lineage>
        <taxon>Eukaryota</taxon>
        <taxon>Viridiplantae</taxon>
        <taxon>Streptophyta</taxon>
        <taxon>Embryophyta</taxon>
        <taxon>Tracheophyta</taxon>
        <taxon>Spermatophyta</taxon>
        <taxon>Pinopsida</taxon>
        <taxon>Pinidae</taxon>
        <taxon>Conifers II</taxon>
        <taxon>Cupressales</taxon>
        <taxon>Taxaceae</taxon>
        <taxon>Taxus</taxon>
    </lineage>
</organism>
<evidence type="ECO:0000256" key="1">
    <source>
        <dbReference type="SAM" id="MobiDB-lite"/>
    </source>
</evidence>
<accession>A0AA38FWW1</accession>